<dbReference type="PROSITE" id="PS51504">
    <property type="entry name" value="H15"/>
    <property type="match status" value="1"/>
</dbReference>
<dbReference type="AlphaFoldDB" id="L8GIT8"/>
<feature type="compositionally biased region" description="Basic and acidic residues" evidence="1">
    <location>
        <begin position="197"/>
        <end position="219"/>
    </location>
</feature>
<feature type="compositionally biased region" description="Low complexity" evidence="1">
    <location>
        <begin position="492"/>
        <end position="505"/>
    </location>
</feature>
<organism evidence="3 4">
    <name type="scientific">Acanthamoeba castellanii (strain ATCC 30010 / Neff)</name>
    <dbReference type="NCBI Taxonomy" id="1257118"/>
    <lineage>
        <taxon>Eukaryota</taxon>
        <taxon>Amoebozoa</taxon>
        <taxon>Discosea</taxon>
        <taxon>Longamoebia</taxon>
        <taxon>Centramoebida</taxon>
        <taxon>Acanthamoebidae</taxon>
        <taxon>Acanthamoeba</taxon>
    </lineage>
</organism>
<evidence type="ECO:0000313" key="4">
    <source>
        <dbReference type="Proteomes" id="UP000011083"/>
    </source>
</evidence>
<feature type="compositionally biased region" description="Basic and acidic residues" evidence="1">
    <location>
        <begin position="9"/>
        <end position="33"/>
    </location>
</feature>
<keyword evidence="4" id="KW-1185">Reference proteome</keyword>
<feature type="compositionally biased region" description="Low complexity" evidence="1">
    <location>
        <begin position="95"/>
        <end position="104"/>
    </location>
</feature>
<sequence>MATRPVRVQRREGRRITRYEEPEFEQTRYDLRESTGGAGRRHYDEQGRGGGGRYYAKRMPSPMRVGRRRARSPSPDVYRETARRRREYPATGKRPAAVASAAPPAEEEYEAHPLDEFDRYMLAKRRRRGRAREHMRPAAREMERIAYPTGPVGLRRRRHREEEEEPESEHYPSEGEEENEEYERFREQRQRRLAGYGEERRGRQMTRRRDLVAGRRGREEEEEEGEGEEGEEGHEYYSPEELEEEEGEGYTEEEEGEGLMSAPEELDEDEEFITGRRMPIRRRGADYGRGGGETTQRFKLRRRGPEEEEERRTGGRGRKRGREEEHEEEHEEEPQGRRARKLPARKTHRHPTYEDMIAEALVKVGKNGKASGVAIFKYIHDHFDMPANDRLVRNHLHQAFERLMDDGKLRHKKASYVLPRNLLTEYGTKYGAAKEEAQQKAEKKEGEDQQGAQKEGVQEGGEKGQEKGQTTEEAQEKTAAGGEQPSEEKGAAEQQAGEGTTASKKGAGGRKKSR</sequence>
<dbReference type="Pfam" id="PF00538">
    <property type="entry name" value="Linker_histone"/>
    <property type="match status" value="1"/>
</dbReference>
<reference evidence="3 4" key="1">
    <citation type="journal article" date="2013" name="Genome Biol.">
        <title>Genome of Acanthamoeba castellanii highlights extensive lateral gene transfer and early evolution of tyrosine kinase signaling.</title>
        <authorList>
            <person name="Clarke M."/>
            <person name="Lohan A.J."/>
            <person name="Liu B."/>
            <person name="Lagkouvardos I."/>
            <person name="Roy S."/>
            <person name="Zafar N."/>
            <person name="Bertelli C."/>
            <person name="Schilde C."/>
            <person name="Kianianmomeni A."/>
            <person name="Burglin T.R."/>
            <person name="Frech C."/>
            <person name="Turcotte B."/>
            <person name="Kopec K.O."/>
            <person name="Synnott J.M."/>
            <person name="Choo C."/>
            <person name="Paponov I."/>
            <person name="Finkler A."/>
            <person name="Soon Heng Tan C."/>
            <person name="Hutchins A.P."/>
            <person name="Weinmeier T."/>
            <person name="Rattei T."/>
            <person name="Chu J.S."/>
            <person name="Gimenez G."/>
            <person name="Irimia M."/>
            <person name="Rigden D.J."/>
            <person name="Fitzpatrick D.A."/>
            <person name="Lorenzo-Morales J."/>
            <person name="Bateman A."/>
            <person name="Chiu C.H."/>
            <person name="Tang P."/>
            <person name="Hegemann P."/>
            <person name="Fromm H."/>
            <person name="Raoult D."/>
            <person name="Greub G."/>
            <person name="Miranda-Saavedra D."/>
            <person name="Chen N."/>
            <person name="Nash P."/>
            <person name="Ginger M.L."/>
            <person name="Horn M."/>
            <person name="Schaap P."/>
            <person name="Caler L."/>
            <person name="Loftus B."/>
        </authorList>
    </citation>
    <scope>NUCLEOTIDE SEQUENCE [LARGE SCALE GENOMIC DNA]</scope>
    <source>
        <strain evidence="3 4">Neff</strain>
    </source>
</reference>
<dbReference type="OrthoDB" id="1110759at2759"/>
<dbReference type="Gene3D" id="1.10.10.10">
    <property type="entry name" value="Winged helix-like DNA-binding domain superfamily/Winged helix DNA-binding domain"/>
    <property type="match status" value="1"/>
</dbReference>
<dbReference type="SUPFAM" id="SSF46785">
    <property type="entry name" value="Winged helix' DNA-binding domain"/>
    <property type="match status" value="1"/>
</dbReference>
<feature type="compositionally biased region" description="Basic and acidic residues" evidence="1">
    <location>
        <begin position="132"/>
        <end position="144"/>
    </location>
</feature>
<protein>
    <submittedName>
        <fullName evidence="3">Linker histone H1 and H5 domain containing protein</fullName>
    </submittedName>
</protein>
<feature type="compositionally biased region" description="Acidic residues" evidence="1">
    <location>
        <begin position="220"/>
        <end position="257"/>
    </location>
</feature>
<dbReference type="RefSeq" id="XP_004334666.1">
    <property type="nucleotide sequence ID" value="XM_004334618.1"/>
</dbReference>
<feature type="domain" description="H15" evidence="2">
    <location>
        <begin position="349"/>
        <end position="420"/>
    </location>
</feature>
<dbReference type="GeneID" id="14913453"/>
<dbReference type="InterPro" id="IPR036390">
    <property type="entry name" value="WH_DNA-bd_sf"/>
</dbReference>
<dbReference type="InterPro" id="IPR036388">
    <property type="entry name" value="WH-like_DNA-bd_sf"/>
</dbReference>
<feature type="region of interest" description="Disordered" evidence="1">
    <location>
        <begin position="433"/>
        <end position="514"/>
    </location>
</feature>
<dbReference type="EMBL" id="KB008103">
    <property type="protein sequence ID" value="ELR12653.1"/>
    <property type="molecule type" value="Genomic_DNA"/>
</dbReference>
<dbReference type="OMA" id="WVTPQEY"/>
<proteinExistence type="predicted"/>
<dbReference type="SMART" id="SM00526">
    <property type="entry name" value="H15"/>
    <property type="match status" value="1"/>
</dbReference>
<feature type="compositionally biased region" description="Basic and acidic residues" evidence="1">
    <location>
        <begin position="456"/>
        <end position="476"/>
    </location>
</feature>
<dbReference type="GO" id="GO:0000786">
    <property type="term" value="C:nucleosome"/>
    <property type="evidence" value="ECO:0007669"/>
    <property type="project" value="InterPro"/>
</dbReference>
<feature type="compositionally biased region" description="Basic residues" evidence="1">
    <location>
        <begin position="337"/>
        <end position="348"/>
    </location>
</feature>
<dbReference type="InterPro" id="IPR005818">
    <property type="entry name" value="Histone_H1/H5_H15"/>
</dbReference>
<accession>L8GIT8</accession>
<feature type="region of interest" description="Disordered" evidence="1">
    <location>
        <begin position="128"/>
        <end position="348"/>
    </location>
</feature>
<name>L8GIT8_ACACF</name>
<feature type="compositionally biased region" description="Basic and acidic residues" evidence="1">
    <location>
        <begin position="433"/>
        <end position="447"/>
    </location>
</feature>
<dbReference type="KEGG" id="acan:ACA1_091630"/>
<dbReference type="GO" id="GO:0003677">
    <property type="term" value="F:DNA binding"/>
    <property type="evidence" value="ECO:0007669"/>
    <property type="project" value="InterPro"/>
</dbReference>
<feature type="region of interest" description="Disordered" evidence="1">
    <location>
        <begin position="1"/>
        <end position="110"/>
    </location>
</feature>
<dbReference type="VEuPathDB" id="AmoebaDB:ACA1_091630"/>
<dbReference type="GO" id="GO:0006334">
    <property type="term" value="P:nucleosome assembly"/>
    <property type="evidence" value="ECO:0007669"/>
    <property type="project" value="InterPro"/>
</dbReference>
<dbReference type="Proteomes" id="UP000011083">
    <property type="component" value="Unassembled WGS sequence"/>
</dbReference>
<evidence type="ECO:0000256" key="1">
    <source>
        <dbReference type="SAM" id="MobiDB-lite"/>
    </source>
</evidence>
<gene>
    <name evidence="3" type="ORF">ACA1_091630</name>
</gene>
<evidence type="ECO:0000259" key="2">
    <source>
        <dbReference type="PROSITE" id="PS51504"/>
    </source>
</evidence>
<evidence type="ECO:0000313" key="3">
    <source>
        <dbReference type="EMBL" id="ELR12653.1"/>
    </source>
</evidence>